<evidence type="ECO:0000256" key="1">
    <source>
        <dbReference type="ARBA" id="ARBA00004429"/>
    </source>
</evidence>
<keyword evidence="4" id="KW-0997">Cell inner membrane</keyword>
<dbReference type="PROSITE" id="PS50850">
    <property type="entry name" value="MFS"/>
    <property type="match status" value="1"/>
</dbReference>
<dbReference type="Pfam" id="PF12832">
    <property type="entry name" value="MFS_1_like"/>
    <property type="match status" value="1"/>
</dbReference>
<reference evidence="8 9" key="1">
    <citation type="submission" date="2018-08" db="EMBL/GenBank/DDBJ databases">
        <title>A genome reference for cultivated species of the human gut microbiota.</title>
        <authorList>
            <person name="Zou Y."/>
            <person name="Xue W."/>
            <person name="Luo G."/>
        </authorList>
    </citation>
    <scope>NUCLEOTIDE SEQUENCE [LARGE SCALE GENOMIC DNA]</scope>
    <source>
        <strain evidence="8 9">AM28-23</strain>
    </source>
</reference>
<proteinExistence type="predicted"/>
<evidence type="ECO:0000256" key="7">
    <source>
        <dbReference type="ARBA" id="ARBA00023136"/>
    </source>
</evidence>
<dbReference type="EMBL" id="QSKF01000004">
    <property type="protein sequence ID" value="RHE40530.1"/>
    <property type="molecule type" value="Genomic_DNA"/>
</dbReference>
<dbReference type="PANTHER" id="PTHR23522">
    <property type="entry name" value="BLL5896 PROTEIN"/>
    <property type="match status" value="1"/>
</dbReference>
<protein>
    <submittedName>
        <fullName evidence="8">MFS transporter</fullName>
    </submittedName>
</protein>
<organism evidence="8 9">
    <name type="scientific">Blautia obeum</name>
    <dbReference type="NCBI Taxonomy" id="40520"/>
    <lineage>
        <taxon>Bacteria</taxon>
        <taxon>Bacillati</taxon>
        <taxon>Bacillota</taxon>
        <taxon>Clostridia</taxon>
        <taxon>Lachnospirales</taxon>
        <taxon>Lachnospiraceae</taxon>
        <taxon>Blautia</taxon>
    </lineage>
</organism>
<keyword evidence="7" id="KW-0472">Membrane</keyword>
<dbReference type="SUPFAM" id="SSF103473">
    <property type="entry name" value="MFS general substrate transporter"/>
    <property type="match status" value="1"/>
</dbReference>
<evidence type="ECO:0000256" key="6">
    <source>
        <dbReference type="ARBA" id="ARBA00022989"/>
    </source>
</evidence>
<dbReference type="GO" id="GO:0015528">
    <property type="term" value="F:lactose:proton symporter activity"/>
    <property type="evidence" value="ECO:0007669"/>
    <property type="project" value="TreeGrafter"/>
</dbReference>
<dbReference type="GO" id="GO:0005886">
    <property type="term" value="C:plasma membrane"/>
    <property type="evidence" value="ECO:0007669"/>
    <property type="project" value="UniProtKB-SubCell"/>
</dbReference>
<evidence type="ECO:0000256" key="4">
    <source>
        <dbReference type="ARBA" id="ARBA00022519"/>
    </source>
</evidence>
<keyword evidence="2" id="KW-0813">Transport</keyword>
<evidence type="ECO:0000313" key="9">
    <source>
        <dbReference type="Proteomes" id="UP000283745"/>
    </source>
</evidence>
<gene>
    <name evidence="8" type="ORF">DW740_06480</name>
</gene>
<dbReference type="Gene3D" id="1.20.1250.20">
    <property type="entry name" value="MFS general substrate transporter like domains"/>
    <property type="match status" value="2"/>
</dbReference>
<evidence type="ECO:0000313" key="8">
    <source>
        <dbReference type="EMBL" id="RHE40530.1"/>
    </source>
</evidence>
<dbReference type="InterPro" id="IPR024989">
    <property type="entry name" value="MFS_assoc_dom"/>
</dbReference>
<dbReference type="Proteomes" id="UP000283745">
    <property type="component" value="Unassembled WGS sequence"/>
</dbReference>
<keyword evidence="3" id="KW-1003">Cell membrane</keyword>
<evidence type="ECO:0000256" key="2">
    <source>
        <dbReference type="ARBA" id="ARBA00022448"/>
    </source>
</evidence>
<comment type="subcellular location">
    <subcellularLocation>
        <location evidence="1">Cell inner membrane</location>
        <topology evidence="1">Multi-pass membrane protein</topology>
    </subcellularLocation>
</comment>
<evidence type="ECO:0000256" key="3">
    <source>
        <dbReference type="ARBA" id="ARBA00022475"/>
    </source>
</evidence>
<keyword evidence="6" id="KW-1133">Transmembrane helix</keyword>
<keyword evidence="5" id="KW-0812">Transmembrane</keyword>
<dbReference type="InterPro" id="IPR020846">
    <property type="entry name" value="MFS_dom"/>
</dbReference>
<dbReference type="InterPro" id="IPR036259">
    <property type="entry name" value="MFS_trans_sf"/>
</dbReference>
<sequence>MKSASILYFIRFPIQCIIETIHIKGVFIMSSAKNKNLTPIYAFIQGLYWMNFAAIMGYSGFYLLGSGFSNTEIGIIIAIAGILSAVLQPVLASYADRPESPSLKKFLQLLLVLQLILGIALLFCKSILLTGVVYGCGVTLLQLLTPFINSLGMESINQGQTLNFGIARGMGSVAYAALSYVLGIITSRTGITAVPVCIMIVTLILMGCLALFPFTKSNSVPTKDNVKEKTSNPLQFFRKYKRFTIVLTGCILIYLGHVLLNSFTFQIVQSKGGGSSEMGTATAIAAMSELPTLFLFGYMLKKARCDTWFRLTGIFFTLKSLGSLLAPNMTVFYGIQIFQMLGWGLMAAASVYYVNSIMDTEDAIKGQAYITMTYTLGSVIGAFLGGALIDFSGVNTMLLFATISAAAGAVIIFFGAEKTA</sequence>
<dbReference type="AlphaFoldDB" id="A0A414J7S5"/>
<comment type="caution">
    <text evidence="8">The sequence shown here is derived from an EMBL/GenBank/DDBJ whole genome shotgun (WGS) entry which is preliminary data.</text>
</comment>
<dbReference type="GO" id="GO:0030395">
    <property type="term" value="F:lactose binding"/>
    <property type="evidence" value="ECO:0007669"/>
    <property type="project" value="TreeGrafter"/>
</dbReference>
<name>A0A414J7S5_9FIRM</name>
<accession>A0A414J7S5</accession>
<dbReference type="PANTHER" id="PTHR23522:SF10">
    <property type="entry name" value="3-PHENYLPROPIONIC ACID TRANSPORTER-RELATED"/>
    <property type="match status" value="1"/>
</dbReference>
<evidence type="ECO:0000256" key="5">
    <source>
        <dbReference type="ARBA" id="ARBA00022692"/>
    </source>
</evidence>